<dbReference type="InterPro" id="IPR045584">
    <property type="entry name" value="Pilin-like"/>
</dbReference>
<name>A0A934RDP6_9BACT</name>
<sequence length="247" mass="27120">MKPSSRSSAKSHYKPGFTLVELMVTIVIVIALAALVFVATNRVKAASARAVSVDNLRKLQLANGLYASDNNSRFAACFTKNEDGKTGGLWDRNPEFLDYFVGVSQPTDGNRQESRVSPEHLDQVAYKARGNAYDTLKASYGMISKESYTGSAPNTDSSYRLSELTTPSKTAAFVTAVNWLVQYSGRKGWNGVEGKVNAPRMAYRHRNKALVVYYDGHIGEVSEEDMAALDRRGGKNNCFWNGTNGQP</sequence>
<keyword evidence="2" id="KW-0812">Transmembrane</keyword>
<keyword evidence="2" id="KW-1133">Transmembrane helix</keyword>
<organism evidence="3 4">
    <name type="scientific">Haloferula rosea</name>
    <dbReference type="NCBI Taxonomy" id="490093"/>
    <lineage>
        <taxon>Bacteria</taxon>
        <taxon>Pseudomonadati</taxon>
        <taxon>Verrucomicrobiota</taxon>
        <taxon>Verrucomicrobiia</taxon>
        <taxon>Verrucomicrobiales</taxon>
        <taxon>Verrucomicrobiaceae</taxon>
        <taxon>Haloferula</taxon>
    </lineage>
</organism>
<dbReference type="PRINTS" id="PR00813">
    <property type="entry name" value="BCTERIALGSPG"/>
</dbReference>
<gene>
    <name evidence="3" type="ORF">JIN81_17570</name>
</gene>
<dbReference type="SUPFAM" id="SSF54523">
    <property type="entry name" value="Pili subunits"/>
    <property type="match status" value="1"/>
</dbReference>
<evidence type="ECO:0000313" key="3">
    <source>
        <dbReference type="EMBL" id="MBK1828848.1"/>
    </source>
</evidence>
<accession>A0A934RDP6</accession>
<evidence type="ECO:0000256" key="1">
    <source>
        <dbReference type="ARBA" id="ARBA00022481"/>
    </source>
</evidence>
<dbReference type="RefSeq" id="WP_200283052.1">
    <property type="nucleotide sequence ID" value="NZ_JAENII010000019.1"/>
</dbReference>
<dbReference type="InterPro" id="IPR000983">
    <property type="entry name" value="Bac_GSPG_pilin"/>
</dbReference>
<dbReference type="Gene3D" id="3.30.700.10">
    <property type="entry name" value="Glycoprotein, Type 4 Pilin"/>
    <property type="match status" value="1"/>
</dbReference>
<feature type="transmembrane region" description="Helical" evidence="2">
    <location>
        <begin position="20"/>
        <end position="39"/>
    </location>
</feature>
<comment type="caution">
    <text evidence="3">The sequence shown here is derived from an EMBL/GenBank/DDBJ whole genome shotgun (WGS) entry which is preliminary data.</text>
</comment>
<dbReference type="AlphaFoldDB" id="A0A934RDP6"/>
<keyword evidence="2" id="KW-0472">Membrane</keyword>
<dbReference type="EMBL" id="JAENII010000019">
    <property type="protein sequence ID" value="MBK1828848.1"/>
    <property type="molecule type" value="Genomic_DNA"/>
</dbReference>
<evidence type="ECO:0000256" key="2">
    <source>
        <dbReference type="SAM" id="Phobius"/>
    </source>
</evidence>
<keyword evidence="1" id="KW-0488">Methylation</keyword>
<keyword evidence="4" id="KW-1185">Reference proteome</keyword>
<dbReference type="GO" id="GO:0015628">
    <property type="term" value="P:protein secretion by the type II secretion system"/>
    <property type="evidence" value="ECO:0007669"/>
    <property type="project" value="InterPro"/>
</dbReference>
<evidence type="ECO:0000313" key="4">
    <source>
        <dbReference type="Proteomes" id="UP000658278"/>
    </source>
</evidence>
<dbReference type="GO" id="GO:0015627">
    <property type="term" value="C:type II protein secretion system complex"/>
    <property type="evidence" value="ECO:0007669"/>
    <property type="project" value="InterPro"/>
</dbReference>
<proteinExistence type="predicted"/>
<reference evidence="3" key="1">
    <citation type="submission" date="2021-01" db="EMBL/GenBank/DDBJ databases">
        <title>Modified the classification status of verrucomicrobia.</title>
        <authorList>
            <person name="Feng X."/>
        </authorList>
    </citation>
    <scope>NUCLEOTIDE SEQUENCE</scope>
    <source>
        <strain evidence="3">KCTC 22201</strain>
    </source>
</reference>
<dbReference type="Pfam" id="PF07963">
    <property type="entry name" value="N_methyl"/>
    <property type="match status" value="1"/>
</dbReference>
<protein>
    <submittedName>
        <fullName evidence="3">Prepilin-type N-terminal cleavage/methylation domain-containing protein</fullName>
    </submittedName>
</protein>
<dbReference type="Proteomes" id="UP000658278">
    <property type="component" value="Unassembled WGS sequence"/>
</dbReference>
<dbReference type="InterPro" id="IPR012902">
    <property type="entry name" value="N_methyl_site"/>
</dbReference>